<keyword evidence="1" id="KW-1133">Transmembrane helix</keyword>
<dbReference type="OrthoDB" id="5918117at2"/>
<feature type="signal peptide" evidence="2">
    <location>
        <begin position="1"/>
        <end position="25"/>
    </location>
</feature>
<name>A0A090IBL4_9GAMM</name>
<dbReference type="HOGENOM" id="CLU_204336_0_0_6"/>
<organism evidence="4 6">
    <name type="scientific">Moritella viscosa</name>
    <dbReference type="NCBI Taxonomy" id="80854"/>
    <lineage>
        <taxon>Bacteria</taxon>
        <taxon>Pseudomonadati</taxon>
        <taxon>Pseudomonadota</taxon>
        <taxon>Gammaproteobacteria</taxon>
        <taxon>Alteromonadales</taxon>
        <taxon>Moritellaceae</taxon>
        <taxon>Moritella</taxon>
    </lineage>
</organism>
<evidence type="ECO:0000313" key="6">
    <source>
        <dbReference type="Proteomes" id="UP000183794"/>
    </source>
</evidence>
<dbReference type="AlphaFoldDB" id="A0A090IBL4"/>
<dbReference type="KEGG" id="mvs:MVIS_1470"/>
<dbReference type="Proteomes" id="UP000183794">
    <property type="component" value="Unassembled WGS sequence"/>
</dbReference>
<evidence type="ECO:0000313" key="4">
    <source>
        <dbReference type="EMBL" id="SGY89635.1"/>
    </source>
</evidence>
<evidence type="ECO:0000256" key="2">
    <source>
        <dbReference type="SAM" id="SignalP"/>
    </source>
</evidence>
<dbReference type="RefSeq" id="WP_045109791.1">
    <property type="nucleotide sequence ID" value="NZ_CAWQZC010000069.1"/>
</dbReference>
<keyword evidence="5" id="KW-1185">Reference proteome</keyword>
<evidence type="ECO:0000256" key="1">
    <source>
        <dbReference type="SAM" id="Phobius"/>
    </source>
</evidence>
<feature type="transmembrane region" description="Helical" evidence="1">
    <location>
        <begin position="35"/>
        <end position="56"/>
    </location>
</feature>
<keyword evidence="2" id="KW-0732">Signal</keyword>
<dbReference type="PATRIC" id="fig|80854.5.peg.1562"/>
<gene>
    <name evidence="3" type="ORF">MT2528_1049</name>
    <name evidence="4" type="ORF">NVI5450_1019</name>
</gene>
<proteinExistence type="predicted"/>
<evidence type="ECO:0000313" key="3">
    <source>
        <dbReference type="EMBL" id="SGY86476.1"/>
    </source>
</evidence>
<protein>
    <submittedName>
        <fullName evidence="4">Uncharacterized protein</fullName>
    </submittedName>
</protein>
<dbReference type="EMBL" id="FPLD01000036">
    <property type="protein sequence ID" value="SGY89635.1"/>
    <property type="molecule type" value="Genomic_DNA"/>
</dbReference>
<feature type="chain" id="PRO_5015029802" evidence="2">
    <location>
        <begin position="26"/>
        <end position="69"/>
    </location>
</feature>
<keyword evidence="1" id="KW-0472">Membrane</keyword>
<dbReference type="Proteomes" id="UP000182660">
    <property type="component" value="Unassembled WGS sequence"/>
</dbReference>
<reference evidence="4 6" key="1">
    <citation type="submission" date="2016-11" db="EMBL/GenBank/DDBJ databases">
        <authorList>
            <person name="Jaros S."/>
            <person name="Januszkiewicz K."/>
            <person name="Wedrychowicz H."/>
        </authorList>
    </citation>
    <scope>NUCLEOTIDE SEQUENCE [LARGE SCALE GENOMIC DNA]</scope>
    <source>
        <strain evidence="4">NVI 5450</strain>
    </source>
</reference>
<dbReference type="GeneID" id="61294783"/>
<accession>A0A090IBL4</accession>
<reference evidence="3 5" key="2">
    <citation type="submission" date="2016-11" db="EMBL/GenBank/DDBJ databases">
        <authorList>
            <person name="Klemetsen T."/>
        </authorList>
    </citation>
    <scope>NUCLEOTIDE SEQUENCE [LARGE SCALE GENOMIC DNA]</scope>
    <source>
        <strain evidence="3">MT 2528</strain>
    </source>
</reference>
<sequence>MTQSLTTHKILTVLTLTLASPMVLAHSGHDHSDPLSGLIHLLWLAPVVLAAGYAVFSIRRANRIKSTEK</sequence>
<keyword evidence="1" id="KW-0812">Transmembrane</keyword>
<dbReference type="EMBL" id="FPLJ01000030">
    <property type="protein sequence ID" value="SGY86476.1"/>
    <property type="molecule type" value="Genomic_DNA"/>
</dbReference>
<dbReference type="STRING" id="80854.MVIS_1470"/>
<evidence type="ECO:0000313" key="5">
    <source>
        <dbReference type="Proteomes" id="UP000182660"/>
    </source>
</evidence>